<sequence>MPVVAIIDGIKIWFYNDDHPPPHFHAEYAEHEALIDLDTLKIIVGFLPKAQYRKVLAWAETRKPALRIAWITAQSDINPGKIP</sequence>
<evidence type="ECO:0008006" key="2">
    <source>
        <dbReference type="Google" id="ProtNLM"/>
    </source>
</evidence>
<dbReference type="EMBL" id="LR743504">
    <property type="protein sequence ID" value="CAA2101424.1"/>
    <property type="molecule type" value="Genomic_DNA"/>
</dbReference>
<accession>A0A679IYK5</accession>
<name>A0A679IYK5_9HYPH</name>
<dbReference type="AlphaFoldDB" id="A0A679IYK5"/>
<dbReference type="InterPro" id="IPR025427">
    <property type="entry name" value="DUF4160"/>
</dbReference>
<dbReference type="Pfam" id="PF13711">
    <property type="entry name" value="DUF4160"/>
    <property type="match status" value="1"/>
</dbReference>
<proteinExistence type="predicted"/>
<organism evidence="1">
    <name type="scientific">Methylobacterium bullatum</name>
    <dbReference type="NCBI Taxonomy" id="570505"/>
    <lineage>
        <taxon>Bacteria</taxon>
        <taxon>Pseudomonadati</taxon>
        <taxon>Pseudomonadota</taxon>
        <taxon>Alphaproteobacteria</taxon>
        <taxon>Hyphomicrobiales</taxon>
        <taxon>Methylobacteriaceae</taxon>
        <taxon>Methylobacterium</taxon>
    </lineage>
</organism>
<reference evidence="1" key="1">
    <citation type="submission" date="2019-12" db="EMBL/GenBank/DDBJ databases">
        <authorList>
            <person name="Cremers G."/>
        </authorList>
    </citation>
    <scope>NUCLEOTIDE SEQUENCE</scope>
    <source>
        <strain evidence="1">Mbul1</strain>
    </source>
</reference>
<evidence type="ECO:0000313" key="1">
    <source>
        <dbReference type="EMBL" id="CAA2101424.1"/>
    </source>
</evidence>
<gene>
    <name evidence="1" type="ORF">MBUL_01169</name>
</gene>
<protein>
    <recommendedName>
        <fullName evidence="2">DUF4160 domain-containing protein</fullName>
    </recommendedName>
</protein>